<sequence length="207" mass="23829">MNGLLTKIKNLIGLSTTKTKPEEEQPPKNMSEVIERLPESYLDYIDDEKPYRRAAAIVFIAIVLGMGTPLWYHTTRTYRAPFSTFPEEQTISLDIRVHLVVTNGSLVEEMNVLTEMMLEKFAENEVRTPLNISWSVHNEGVKSLKSLDARKDSEGDPLEVFLAVVSPEEWAYFSATNVFLDRGRWALVQYTADRSKMEERLRSLIWE</sequence>
<evidence type="ECO:0000313" key="11">
    <source>
        <dbReference type="EMBL" id="KHJ79394.1"/>
    </source>
</evidence>
<evidence type="ECO:0000256" key="7">
    <source>
        <dbReference type="ARBA" id="ARBA00022989"/>
    </source>
</evidence>
<keyword evidence="5 10" id="KW-0812">Transmembrane</keyword>
<gene>
    <name evidence="11" type="ORF">OESDEN_20960</name>
</gene>
<feature type="non-terminal residue" evidence="11">
    <location>
        <position position="207"/>
    </location>
</feature>
<dbReference type="GO" id="GO:0042765">
    <property type="term" value="C:GPI-anchor transamidase complex"/>
    <property type="evidence" value="ECO:0007669"/>
    <property type="project" value="InterPro"/>
</dbReference>
<dbReference type="UniPathway" id="UPA00196"/>
<proteinExistence type="inferred from homology"/>
<evidence type="ECO:0000256" key="9">
    <source>
        <dbReference type="ARBA" id="ARBA00023180"/>
    </source>
</evidence>
<dbReference type="GO" id="GO:0006506">
    <property type="term" value="P:GPI anchor biosynthetic process"/>
    <property type="evidence" value="ECO:0007669"/>
    <property type="project" value="UniProtKB-UniPathway"/>
</dbReference>
<evidence type="ECO:0000256" key="5">
    <source>
        <dbReference type="ARBA" id="ARBA00022692"/>
    </source>
</evidence>
<keyword evidence="8 10" id="KW-0472">Membrane</keyword>
<evidence type="ECO:0000256" key="2">
    <source>
        <dbReference type="ARBA" id="ARBA00004687"/>
    </source>
</evidence>
<feature type="transmembrane region" description="Helical" evidence="10">
    <location>
        <begin position="54"/>
        <end position="72"/>
    </location>
</feature>
<dbReference type="PANTHER" id="PTHR21072">
    <property type="entry name" value="GPI TRANSAMIDASE COMPONENT PIG-S"/>
    <property type="match status" value="1"/>
</dbReference>
<evidence type="ECO:0000256" key="8">
    <source>
        <dbReference type="ARBA" id="ARBA00023136"/>
    </source>
</evidence>
<dbReference type="AlphaFoldDB" id="A0A0B1S371"/>
<dbReference type="Pfam" id="PF10510">
    <property type="entry name" value="PIG-S"/>
    <property type="match status" value="1"/>
</dbReference>
<dbReference type="PANTHER" id="PTHR21072:SF13">
    <property type="entry name" value="GPI TRANSAMIDASE COMPONENT PIG-S"/>
    <property type="match status" value="1"/>
</dbReference>
<comment type="similarity">
    <text evidence="3">Belongs to the PIGS family.</text>
</comment>
<organism evidence="11 12">
    <name type="scientific">Oesophagostomum dentatum</name>
    <name type="common">Nodular worm</name>
    <dbReference type="NCBI Taxonomy" id="61180"/>
    <lineage>
        <taxon>Eukaryota</taxon>
        <taxon>Metazoa</taxon>
        <taxon>Ecdysozoa</taxon>
        <taxon>Nematoda</taxon>
        <taxon>Chromadorea</taxon>
        <taxon>Rhabditida</taxon>
        <taxon>Rhabditina</taxon>
        <taxon>Rhabditomorpha</taxon>
        <taxon>Strongyloidea</taxon>
        <taxon>Strongylidae</taxon>
        <taxon>Oesophagostomum</taxon>
    </lineage>
</organism>
<evidence type="ECO:0000256" key="3">
    <source>
        <dbReference type="ARBA" id="ARBA00005316"/>
    </source>
</evidence>
<keyword evidence="7 10" id="KW-1133">Transmembrane helix</keyword>
<evidence type="ECO:0000313" key="12">
    <source>
        <dbReference type="Proteomes" id="UP000053660"/>
    </source>
</evidence>
<keyword evidence="9" id="KW-0325">Glycoprotein</keyword>
<dbReference type="GO" id="GO:0016255">
    <property type="term" value="P:attachment of GPI anchor to protein"/>
    <property type="evidence" value="ECO:0007669"/>
    <property type="project" value="InterPro"/>
</dbReference>
<protein>
    <submittedName>
        <fullName evidence="11">Uncharacterized protein</fullName>
    </submittedName>
</protein>
<keyword evidence="4" id="KW-0337">GPI-anchor biosynthesis</keyword>
<name>A0A0B1S371_OESDE</name>
<reference evidence="11 12" key="1">
    <citation type="submission" date="2014-03" db="EMBL/GenBank/DDBJ databases">
        <title>Draft genome of the hookworm Oesophagostomum dentatum.</title>
        <authorList>
            <person name="Mitreva M."/>
        </authorList>
    </citation>
    <scope>NUCLEOTIDE SEQUENCE [LARGE SCALE GENOMIC DNA]</scope>
    <source>
        <strain evidence="11 12">OD-Hann</strain>
    </source>
</reference>
<evidence type="ECO:0000256" key="6">
    <source>
        <dbReference type="ARBA" id="ARBA00022824"/>
    </source>
</evidence>
<dbReference type="Proteomes" id="UP000053660">
    <property type="component" value="Unassembled WGS sequence"/>
</dbReference>
<comment type="subcellular location">
    <subcellularLocation>
        <location evidence="1">Endoplasmic reticulum membrane</location>
        <topology evidence="1">Multi-pass membrane protein</topology>
    </subcellularLocation>
</comment>
<accession>A0A0B1S371</accession>
<evidence type="ECO:0000256" key="4">
    <source>
        <dbReference type="ARBA" id="ARBA00022502"/>
    </source>
</evidence>
<dbReference type="InterPro" id="IPR019540">
    <property type="entry name" value="PtdIno-glycan_biosynth_class_S"/>
</dbReference>
<keyword evidence="12" id="KW-1185">Reference proteome</keyword>
<comment type="pathway">
    <text evidence="2">Glycolipid biosynthesis; glycosylphosphatidylinositol-anchor biosynthesis.</text>
</comment>
<dbReference type="OrthoDB" id="28748at2759"/>
<evidence type="ECO:0000256" key="10">
    <source>
        <dbReference type="SAM" id="Phobius"/>
    </source>
</evidence>
<dbReference type="EMBL" id="KN605223">
    <property type="protein sequence ID" value="KHJ79394.1"/>
    <property type="molecule type" value="Genomic_DNA"/>
</dbReference>
<evidence type="ECO:0000256" key="1">
    <source>
        <dbReference type="ARBA" id="ARBA00004477"/>
    </source>
</evidence>
<keyword evidence="6" id="KW-0256">Endoplasmic reticulum</keyword>